<dbReference type="RefSeq" id="WP_082870520.1">
    <property type="nucleotide sequence ID" value="NZ_JABMCZ010000003.1"/>
</dbReference>
<dbReference type="InterPro" id="IPR029058">
    <property type="entry name" value="AB_hydrolase_fold"/>
</dbReference>
<dbReference type="SMART" id="SM01110">
    <property type="entry name" value="Cutinase"/>
    <property type="match status" value="1"/>
</dbReference>
<evidence type="ECO:0000313" key="6">
    <source>
        <dbReference type="EMBL" id="KZM70408.1"/>
    </source>
</evidence>
<dbReference type="InterPro" id="IPR000675">
    <property type="entry name" value="Cutinase/axe"/>
</dbReference>
<dbReference type="GO" id="GO:0052689">
    <property type="term" value="F:carboxylic ester hydrolase activity"/>
    <property type="evidence" value="ECO:0007669"/>
    <property type="project" value="UniProtKB-KW"/>
</dbReference>
<name>A0A161XB79_9NOCA</name>
<evidence type="ECO:0000256" key="3">
    <source>
        <dbReference type="ARBA" id="ARBA00022801"/>
    </source>
</evidence>
<feature type="compositionally biased region" description="Low complexity" evidence="5">
    <location>
        <begin position="485"/>
        <end position="508"/>
    </location>
</feature>
<evidence type="ECO:0000256" key="1">
    <source>
        <dbReference type="ARBA" id="ARBA00007534"/>
    </source>
</evidence>
<protein>
    <recommendedName>
        <fullName evidence="8">Cutinase</fullName>
    </recommendedName>
</protein>
<accession>A0A161XB79</accession>
<comment type="caution">
    <text evidence="6">The sequence shown here is derived from an EMBL/GenBank/DDBJ whole genome shotgun (WGS) entry which is preliminary data.</text>
</comment>
<feature type="region of interest" description="Disordered" evidence="5">
    <location>
        <begin position="467"/>
        <end position="517"/>
    </location>
</feature>
<dbReference type="Gene3D" id="3.40.50.1820">
    <property type="entry name" value="alpha/beta hydrolase"/>
    <property type="match status" value="1"/>
</dbReference>
<dbReference type="STRING" id="455432.AWN90_03760"/>
<dbReference type="AlphaFoldDB" id="A0A161XB79"/>
<comment type="similarity">
    <text evidence="1">Belongs to the cutinase family.</text>
</comment>
<evidence type="ECO:0000256" key="5">
    <source>
        <dbReference type="SAM" id="MobiDB-lite"/>
    </source>
</evidence>
<dbReference type="Proteomes" id="UP000076512">
    <property type="component" value="Unassembled WGS sequence"/>
</dbReference>
<dbReference type="SUPFAM" id="SSF53474">
    <property type="entry name" value="alpha/beta-Hydrolases"/>
    <property type="match status" value="1"/>
</dbReference>
<dbReference type="EMBL" id="LWGR01000015">
    <property type="protein sequence ID" value="KZM70408.1"/>
    <property type="molecule type" value="Genomic_DNA"/>
</dbReference>
<dbReference type="OrthoDB" id="4570487at2"/>
<organism evidence="6 7">
    <name type="scientific">Nocardia terpenica</name>
    <dbReference type="NCBI Taxonomy" id="455432"/>
    <lineage>
        <taxon>Bacteria</taxon>
        <taxon>Bacillati</taxon>
        <taxon>Actinomycetota</taxon>
        <taxon>Actinomycetes</taxon>
        <taxon>Mycobacteriales</taxon>
        <taxon>Nocardiaceae</taxon>
        <taxon>Nocardia</taxon>
    </lineage>
</organism>
<keyword evidence="4" id="KW-1015">Disulfide bond</keyword>
<keyword evidence="2" id="KW-0719">Serine esterase</keyword>
<proteinExistence type="inferred from homology"/>
<keyword evidence="7" id="KW-1185">Reference proteome</keyword>
<evidence type="ECO:0000313" key="7">
    <source>
        <dbReference type="Proteomes" id="UP000076512"/>
    </source>
</evidence>
<evidence type="ECO:0008006" key="8">
    <source>
        <dbReference type="Google" id="ProtNLM"/>
    </source>
</evidence>
<dbReference type="Pfam" id="PF01083">
    <property type="entry name" value="Cutinase"/>
    <property type="match status" value="1"/>
</dbReference>
<evidence type="ECO:0000256" key="2">
    <source>
        <dbReference type="ARBA" id="ARBA00022487"/>
    </source>
</evidence>
<evidence type="ECO:0000256" key="4">
    <source>
        <dbReference type="ARBA" id="ARBA00023157"/>
    </source>
</evidence>
<gene>
    <name evidence="6" type="ORF">AWN90_03760</name>
</gene>
<dbReference type="PANTHER" id="PTHR33630">
    <property type="entry name" value="CUTINASE RV1984C-RELATED-RELATED"/>
    <property type="match status" value="1"/>
</dbReference>
<reference evidence="6 7" key="1">
    <citation type="submission" date="2016-04" db="EMBL/GenBank/DDBJ databases">
        <authorList>
            <person name="Evans L.H."/>
            <person name="Alamgir A."/>
            <person name="Owens N."/>
            <person name="Weber N.D."/>
            <person name="Virtaneva K."/>
            <person name="Barbian K."/>
            <person name="Babar A."/>
            <person name="Rosenke K."/>
        </authorList>
    </citation>
    <scope>NUCLEOTIDE SEQUENCE [LARGE SCALE GENOMIC DNA]</scope>
    <source>
        <strain evidence="6 7">IFM 0406</strain>
    </source>
</reference>
<keyword evidence="3" id="KW-0378">Hydrolase</keyword>
<sequence>MMLWHNTNSVRALLQAAVAAGTAVIVTVVAVSAVADPVGAPLGASCPALYVLGVQGPDETSPDAAPTTDTGALGQLFGPLDANAGALVQRAYVRYGYRDDGTALPYDQAVSDADQRLEAMARDVEQRCPATRIAAAGYGQGAAAVAAFAHRVGGGADPIPAGAVAGIALLADPHRAPGAPVFPGRPGQATPDPAPGATGTATGQVQLVTTTPAGAGIDQNPTPTGQDTSFGSLTGRVADLCAAGDMTCDTPAGSPLAQTIHNIAAQSDLRDPVSAIATTAQALAATAWKTAAGVVTEDLSGDSLDQLSYQPTKSLGQRLAEASDPNTPVPGPDQALAVLFRLGTIGFNTVVSVAQKVFTPATIAELATVGMANPVAAIADLGTKVAGAVAELIPPQTALGWVDQAFDAISSTVTDNTQLYQLAARTQYSDTAGRQGSYTSVPATTSGDPPLTAVADWFTALAHDLGDRTGQTSTAPLAASPPPDSSSATEPSTTDSPSPTAPDSSAAPMSGTTDPFG</sequence>
<dbReference type="PANTHER" id="PTHR33630:SF9">
    <property type="entry name" value="CUTINASE 4"/>
    <property type="match status" value="1"/>
</dbReference>